<dbReference type="InterPro" id="IPR036236">
    <property type="entry name" value="Znf_C2H2_sf"/>
</dbReference>
<dbReference type="PROSITE" id="PS50157">
    <property type="entry name" value="ZINC_FINGER_C2H2_2"/>
    <property type="match status" value="2"/>
</dbReference>
<keyword evidence="4" id="KW-0862">Zinc</keyword>
<keyword evidence="3 5" id="KW-0863">Zinc-finger</keyword>
<dbReference type="Pfam" id="PF00096">
    <property type="entry name" value="zf-C2H2"/>
    <property type="match status" value="2"/>
</dbReference>
<evidence type="ECO:0000256" key="4">
    <source>
        <dbReference type="ARBA" id="ARBA00022833"/>
    </source>
</evidence>
<dbReference type="SUPFAM" id="SSF57667">
    <property type="entry name" value="beta-beta-alpha zinc fingers"/>
    <property type="match status" value="1"/>
</dbReference>
<dbReference type="GO" id="GO:0008270">
    <property type="term" value="F:zinc ion binding"/>
    <property type="evidence" value="ECO:0007669"/>
    <property type="project" value="UniProtKB-KW"/>
</dbReference>
<accession>A0AAN7T1U6</accession>
<keyword evidence="2" id="KW-0677">Repeat</keyword>
<evidence type="ECO:0000256" key="5">
    <source>
        <dbReference type="PROSITE-ProRule" id="PRU00042"/>
    </source>
</evidence>
<evidence type="ECO:0000256" key="2">
    <source>
        <dbReference type="ARBA" id="ARBA00022737"/>
    </source>
</evidence>
<dbReference type="PANTHER" id="PTHR10039">
    <property type="entry name" value="AMELOGENIN"/>
    <property type="match status" value="1"/>
</dbReference>
<evidence type="ECO:0000256" key="1">
    <source>
        <dbReference type="ARBA" id="ARBA00022723"/>
    </source>
</evidence>
<reference evidence="7 8" key="1">
    <citation type="submission" date="2023-08" db="EMBL/GenBank/DDBJ databases">
        <title>Black Yeasts Isolated from many extreme environments.</title>
        <authorList>
            <person name="Coleine C."/>
            <person name="Stajich J.E."/>
            <person name="Selbmann L."/>
        </authorList>
    </citation>
    <scope>NUCLEOTIDE SEQUENCE [LARGE SCALE GENOMIC DNA]</scope>
    <source>
        <strain evidence="7 8">CCFEE 5910</strain>
    </source>
</reference>
<organism evidence="7 8">
    <name type="scientific">Lithohypha guttulata</name>
    <dbReference type="NCBI Taxonomy" id="1690604"/>
    <lineage>
        <taxon>Eukaryota</taxon>
        <taxon>Fungi</taxon>
        <taxon>Dikarya</taxon>
        <taxon>Ascomycota</taxon>
        <taxon>Pezizomycotina</taxon>
        <taxon>Eurotiomycetes</taxon>
        <taxon>Chaetothyriomycetidae</taxon>
        <taxon>Chaetothyriales</taxon>
        <taxon>Trichomeriaceae</taxon>
        <taxon>Lithohypha</taxon>
    </lineage>
</organism>
<proteinExistence type="predicted"/>
<keyword evidence="1" id="KW-0479">Metal-binding</keyword>
<gene>
    <name evidence="7" type="ORF">LTR05_002045</name>
</gene>
<dbReference type="FunFam" id="3.30.160.60:FF:000100">
    <property type="entry name" value="Zinc finger 45-like"/>
    <property type="match status" value="1"/>
</dbReference>
<sequence length="457" mass="53092">MDNLYGQLTSHALDIELREGIFPKELSEVYERIIERIRNNIHPEREWPITWKLLSWIACAARPLKWHELQGAISIDFEKEEVNFNLYQSHRHIHELCGALVSVVGDRVSLVHSTAKHFISKSKYIDAPVAECSLAIVCIHYLCFHCFSESTADDELHGFVRNGYFAFADYAIAKWTYHFRQVCGLAETLLEPSTSGDREVVMQELCEAVSYFAEKYDADLEHSLSRMAENEVAAQIQPTLLRSIAEFGGVDNTSDAFRLIWAHSEMQRFKDLQSRNLIIPEKLRIGSQRMRACLENIFSNKHLPQDIKDELVTFYGSRIYKCSRTTCFYFHEGFVDKRSRDLHDSRHSRPFVCSEVDCEAGDFGFTSKRDLEIHCQIFHPNIEMKASLFDTVKPVLKNKTKFECSKCDRVYTRNENLKAHELTHTGQKPHECSKCGTGFTRKDDRNRHEKIHENRRK</sequence>
<dbReference type="AlphaFoldDB" id="A0AAN7T1U6"/>
<dbReference type="PROSITE" id="PS00028">
    <property type="entry name" value="ZINC_FINGER_C2H2_1"/>
    <property type="match status" value="2"/>
</dbReference>
<dbReference type="PANTHER" id="PTHR10039:SF14">
    <property type="entry name" value="NACHT DOMAIN-CONTAINING PROTEIN"/>
    <property type="match status" value="1"/>
</dbReference>
<evidence type="ECO:0000313" key="8">
    <source>
        <dbReference type="Proteomes" id="UP001309876"/>
    </source>
</evidence>
<dbReference type="InterPro" id="IPR054471">
    <property type="entry name" value="GPIID_WHD"/>
</dbReference>
<keyword evidence="8" id="KW-1185">Reference proteome</keyword>
<dbReference type="Proteomes" id="UP001309876">
    <property type="component" value="Unassembled WGS sequence"/>
</dbReference>
<feature type="domain" description="C2H2-type" evidence="6">
    <location>
        <begin position="430"/>
        <end position="457"/>
    </location>
</feature>
<dbReference type="Gene3D" id="3.30.160.60">
    <property type="entry name" value="Classic Zinc Finger"/>
    <property type="match status" value="2"/>
</dbReference>
<comment type="caution">
    <text evidence="7">The sequence shown here is derived from an EMBL/GenBank/DDBJ whole genome shotgun (WGS) entry which is preliminary data.</text>
</comment>
<protein>
    <recommendedName>
        <fullName evidence="6">C2H2-type domain-containing protein</fullName>
    </recommendedName>
</protein>
<dbReference type="SMART" id="SM00355">
    <property type="entry name" value="ZnF_C2H2"/>
    <property type="match status" value="3"/>
</dbReference>
<evidence type="ECO:0000259" key="6">
    <source>
        <dbReference type="PROSITE" id="PS50157"/>
    </source>
</evidence>
<dbReference type="EMBL" id="JAVRRJ010000002">
    <property type="protein sequence ID" value="KAK5087830.1"/>
    <property type="molecule type" value="Genomic_DNA"/>
</dbReference>
<dbReference type="InterPro" id="IPR013087">
    <property type="entry name" value="Znf_C2H2_type"/>
</dbReference>
<evidence type="ECO:0000256" key="3">
    <source>
        <dbReference type="ARBA" id="ARBA00022771"/>
    </source>
</evidence>
<name>A0AAN7T1U6_9EURO</name>
<evidence type="ECO:0000313" key="7">
    <source>
        <dbReference type="EMBL" id="KAK5087830.1"/>
    </source>
</evidence>
<dbReference type="Pfam" id="PF22939">
    <property type="entry name" value="WHD_GPIID"/>
    <property type="match status" value="1"/>
</dbReference>
<feature type="domain" description="C2H2-type" evidence="6">
    <location>
        <begin position="402"/>
        <end position="429"/>
    </location>
</feature>